<dbReference type="STRING" id="30019.A0A0M4ERZ1"/>
<keyword evidence="2" id="KW-1003">Cell membrane</keyword>
<dbReference type="GO" id="GO:0030425">
    <property type="term" value="C:dendrite"/>
    <property type="evidence" value="ECO:0007669"/>
    <property type="project" value="TreeGrafter"/>
</dbReference>
<gene>
    <name evidence="9" type="ORF">Dbus_chr2Lg1830</name>
</gene>
<dbReference type="GO" id="GO:0030424">
    <property type="term" value="C:axon"/>
    <property type="evidence" value="ECO:0007669"/>
    <property type="project" value="TreeGrafter"/>
</dbReference>
<evidence type="ECO:0000313" key="10">
    <source>
        <dbReference type="Proteomes" id="UP000494163"/>
    </source>
</evidence>
<dbReference type="Pfam" id="PF08395">
    <property type="entry name" value="7tm_7"/>
    <property type="match status" value="2"/>
</dbReference>
<keyword evidence="4 8" id="KW-1133">Transmembrane helix</keyword>
<proteinExistence type="predicted"/>
<evidence type="ECO:0000256" key="6">
    <source>
        <dbReference type="ARBA" id="ARBA00023170"/>
    </source>
</evidence>
<evidence type="ECO:0000256" key="8">
    <source>
        <dbReference type="SAM" id="Phobius"/>
    </source>
</evidence>
<sequence>MKILSDLRAVTRITQLGGIMPIFYGNDLENFRIGVGGRLYGQAVALVLVVATVFIGEDVLFSAQEYKIMRHLQGDTEDINRTIETLFCIWSYTSVVLAFVLNSAKHYRTLRDVAKLDEYLQLHGFQENYSCRFLSFGLSIISASVVIVAYYYVHYRSDINGARECILLSIYALQMFYSCMFAIYLRCILKCLTQRIAFLNQRLDNFTRQEKLVYDKEDWRELSNLIETFCKFRYVTENLNSVTGVALLFYFGFAFYTVTNQSYLAFSTLTTPMQLRSEYDTMGLSLAWVLAETATMAVICSSFDCLSSEYKSFDSLLSAMSPNTWLIDMAPHKQRTQIHSRRISPYGAAIYNDAFMRQLTAPATPEAVQPNPVFDDINTILWVLKASGLLPIYEQVSSYEVAPPKKSNEFYSCFVRGVVHSLTIFNLYSLMTSNSKQLFYSYRETDNVNQWIELLLCIITYTLTVLVCARNTKSILQILNDILKLDAEVLRQFGIKLSNSCNFSIKFLFVITCCQTYIMVLKFFGVPGTITPTSYVLIGFYAIQNGLTATYIVFAAALLRIVCIRFQFINQLLNNYTYVQQLKLGQQQQQSSMESFPEDSLFIYRTHNKLLRIYKSINECCSLILVCFLGYSFYTVTTNCYNLFVQISNNTGASQNILQWCLAWLCLHTSLLALLSRNCGATTHEANETSQILARVYGKSKEFQNIIDKFLTKSIKQEVQFTAYGFFAIDNSTLFKIFSAVTTYLVILIQFKQLEDSKLDDQTGTQAN</sequence>
<dbReference type="Proteomes" id="UP000494163">
    <property type="component" value="Chromosome 2L"/>
</dbReference>
<dbReference type="GO" id="GO:0043025">
    <property type="term" value="C:neuronal cell body"/>
    <property type="evidence" value="ECO:0007669"/>
    <property type="project" value="TreeGrafter"/>
</dbReference>
<organism evidence="9 10">
    <name type="scientific">Drosophila busckii</name>
    <name type="common">Fruit fly</name>
    <dbReference type="NCBI Taxonomy" id="30019"/>
    <lineage>
        <taxon>Eukaryota</taxon>
        <taxon>Metazoa</taxon>
        <taxon>Ecdysozoa</taxon>
        <taxon>Arthropoda</taxon>
        <taxon>Hexapoda</taxon>
        <taxon>Insecta</taxon>
        <taxon>Pterygota</taxon>
        <taxon>Neoptera</taxon>
        <taxon>Endopterygota</taxon>
        <taxon>Diptera</taxon>
        <taxon>Brachycera</taxon>
        <taxon>Muscomorpha</taxon>
        <taxon>Ephydroidea</taxon>
        <taxon>Drosophilidae</taxon>
        <taxon>Drosophila</taxon>
    </lineage>
</organism>
<feature type="transmembrane region" description="Helical" evidence="8">
    <location>
        <begin position="413"/>
        <end position="431"/>
    </location>
</feature>
<name>A0A0M4ERZ1_DROBS</name>
<evidence type="ECO:0000256" key="2">
    <source>
        <dbReference type="ARBA" id="ARBA00022475"/>
    </source>
</evidence>
<feature type="transmembrane region" description="Helical" evidence="8">
    <location>
        <begin position="133"/>
        <end position="153"/>
    </location>
</feature>
<dbReference type="GO" id="GO:0008049">
    <property type="term" value="P:male courtship behavior"/>
    <property type="evidence" value="ECO:0007669"/>
    <property type="project" value="TreeGrafter"/>
</dbReference>
<keyword evidence="6" id="KW-0675">Receptor</keyword>
<dbReference type="GO" id="GO:0007635">
    <property type="term" value="P:chemosensory behavior"/>
    <property type="evidence" value="ECO:0007669"/>
    <property type="project" value="TreeGrafter"/>
</dbReference>
<feature type="transmembrane region" description="Helical" evidence="8">
    <location>
        <begin position="247"/>
        <end position="266"/>
    </location>
</feature>
<dbReference type="OrthoDB" id="6366728at2759"/>
<dbReference type="InterPro" id="IPR013604">
    <property type="entry name" value="7TM_chemorcpt"/>
</dbReference>
<evidence type="ECO:0000256" key="4">
    <source>
        <dbReference type="ARBA" id="ARBA00022989"/>
    </source>
</evidence>
<dbReference type="GO" id="GO:0007165">
    <property type="term" value="P:signal transduction"/>
    <property type="evidence" value="ECO:0007669"/>
    <property type="project" value="UniProtKB-KW"/>
</dbReference>
<dbReference type="OMA" id="NYSCRFL"/>
<dbReference type="GO" id="GO:0005886">
    <property type="term" value="C:plasma membrane"/>
    <property type="evidence" value="ECO:0007669"/>
    <property type="project" value="UniProtKB-SubCell"/>
</dbReference>
<feature type="transmembrane region" description="Helical" evidence="8">
    <location>
        <begin position="82"/>
        <end position="101"/>
    </location>
</feature>
<feature type="transmembrane region" description="Helical" evidence="8">
    <location>
        <begin position="503"/>
        <end position="524"/>
    </location>
</feature>
<dbReference type="EMBL" id="CP012523">
    <property type="protein sequence ID" value="ALC39745.1"/>
    <property type="molecule type" value="Genomic_DNA"/>
</dbReference>
<feature type="transmembrane region" description="Helical" evidence="8">
    <location>
        <begin position="617"/>
        <end position="637"/>
    </location>
</feature>
<evidence type="ECO:0000313" key="9">
    <source>
        <dbReference type="EMBL" id="ALC39745.1"/>
    </source>
</evidence>
<comment type="subcellular location">
    <subcellularLocation>
        <location evidence="1">Cell membrane</location>
        <topology evidence="1">Multi-pass membrane protein</topology>
    </subcellularLocation>
</comment>
<accession>A0A0M4ERZ1</accession>
<protein>
    <submittedName>
        <fullName evidence="9">Gr32a</fullName>
    </submittedName>
</protein>
<feature type="transmembrane region" description="Helical" evidence="8">
    <location>
        <begin position="165"/>
        <end position="185"/>
    </location>
</feature>
<dbReference type="AlphaFoldDB" id="A0A0M4ERZ1"/>
<feature type="transmembrane region" description="Helical" evidence="8">
    <location>
        <begin position="451"/>
        <end position="469"/>
    </location>
</feature>
<keyword evidence="5 8" id="KW-0472">Membrane</keyword>
<evidence type="ECO:0000256" key="7">
    <source>
        <dbReference type="ARBA" id="ARBA00023224"/>
    </source>
</evidence>
<dbReference type="PANTHER" id="PTHR21143:SF133">
    <property type="entry name" value="GUSTATORY AND PHEROMONE RECEPTOR 32A-RELATED"/>
    <property type="match status" value="1"/>
</dbReference>
<dbReference type="GO" id="GO:0050909">
    <property type="term" value="P:sensory perception of taste"/>
    <property type="evidence" value="ECO:0007669"/>
    <property type="project" value="InterPro"/>
</dbReference>
<feature type="transmembrane region" description="Helical" evidence="8">
    <location>
        <begin position="39"/>
        <end position="61"/>
    </location>
</feature>
<keyword evidence="3 8" id="KW-0812">Transmembrane</keyword>
<evidence type="ECO:0000256" key="1">
    <source>
        <dbReference type="ARBA" id="ARBA00004651"/>
    </source>
</evidence>
<evidence type="ECO:0000256" key="5">
    <source>
        <dbReference type="ARBA" id="ARBA00023136"/>
    </source>
</evidence>
<keyword evidence="10" id="KW-1185">Reference proteome</keyword>
<evidence type="ECO:0000256" key="3">
    <source>
        <dbReference type="ARBA" id="ARBA00022692"/>
    </source>
</evidence>
<feature type="transmembrane region" description="Helical" evidence="8">
    <location>
        <begin position="536"/>
        <end position="559"/>
    </location>
</feature>
<reference evidence="9 10" key="1">
    <citation type="submission" date="2015-08" db="EMBL/GenBank/DDBJ databases">
        <title>Ancestral chromatin configuration constrains chromatin evolution on differentiating sex chromosomes in Drosophila.</title>
        <authorList>
            <person name="Zhou Q."/>
            <person name="Bachtrog D."/>
        </authorList>
    </citation>
    <scope>NUCLEOTIDE SEQUENCE [LARGE SCALE GENOMIC DNA]</scope>
    <source>
        <tissue evidence="9">Whole larvae</tissue>
    </source>
</reference>
<dbReference type="PANTHER" id="PTHR21143">
    <property type="entry name" value="INVERTEBRATE GUSTATORY RECEPTOR"/>
    <property type="match status" value="1"/>
</dbReference>
<keyword evidence="7" id="KW-0807">Transducer</keyword>